<feature type="compositionally biased region" description="Basic and acidic residues" evidence="1">
    <location>
        <begin position="306"/>
        <end position="316"/>
    </location>
</feature>
<dbReference type="Pfam" id="PF00010">
    <property type="entry name" value="HLH"/>
    <property type="match status" value="1"/>
</dbReference>
<protein>
    <recommendedName>
        <fullName evidence="2">BHLH domain-containing protein</fullName>
    </recommendedName>
</protein>
<reference evidence="3" key="2">
    <citation type="journal article" date="2023" name="IMA Fungus">
        <title>Comparative genomic study of the Penicillium genus elucidates a diverse pangenome and 15 lateral gene transfer events.</title>
        <authorList>
            <person name="Petersen C."/>
            <person name="Sorensen T."/>
            <person name="Nielsen M.R."/>
            <person name="Sondergaard T.E."/>
            <person name="Sorensen J.L."/>
            <person name="Fitzpatrick D.A."/>
            <person name="Frisvad J.C."/>
            <person name="Nielsen K.L."/>
        </authorList>
    </citation>
    <scope>NUCLEOTIDE SEQUENCE</scope>
    <source>
        <strain evidence="3">IBT 21472</strain>
    </source>
</reference>
<feature type="domain" description="BHLH" evidence="2">
    <location>
        <begin position="578"/>
        <end position="654"/>
    </location>
</feature>
<accession>A0A9W9U9X4</accession>
<dbReference type="EMBL" id="JAPZBO010000002">
    <property type="protein sequence ID" value="KAJ5324079.1"/>
    <property type="molecule type" value="Genomic_DNA"/>
</dbReference>
<dbReference type="PROSITE" id="PS50888">
    <property type="entry name" value="BHLH"/>
    <property type="match status" value="1"/>
</dbReference>
<dbReference type="InterPro" id="IPR036638">
    <property type="entry name" value="HLH_DNA-bd_sf"/>
</dbReference>
<feature type="region of interest" description="Disordered" evidence="1">
    <location>
        <begin position="406"/>
        <end position="516"/>
    </location>
</feature>
<dbReference type="AlphaFoldDB" id="A0A9W9U9X4"/>
<feature type="region of interest" description="Disordered" evidence="1">
    <location>
        <begin position="672"/>
        <end position="705"/>
    </location>
</feature>
<dbReference type="GO" id="GO:0046983">
    <property type="term" value="F:protein dimerization activity"/>
    <property type="evidence" value="ECO:0007669"/>
    <property type="project" value="InterPro"/>
</dbReference>
<dbReference type="SUPFAM" id="SSF47459">
    <property type="entry name" value="HLH, helix-loop-helix DNA-binding domain"/>
    <property type="match status" value="1"/>
</dbReference>
<dbReference type="CDD" id="cd11392">
    <property type="entry name" value="bHLH_ScPHO4_like"/>
    <property type="match status" value="1"/>
</dbReference>
<evidence type="ECO:0000313" key="3">
    <source>
        <dbReference type="EMBL" id="KAJ5324079.1"/>
    </source>
</evidence>
<dbReference type="SMART" id="SM00353">
    <property type="entry name" value="HLH"/>
    <property type="match status" value="1"/>
</dbReference>
<dbReference type="Proteomes" id="UP001147746">
    <property type="component" value="Unassembled WGS sequence"/>
</dbReference>
<dbReference type="InterPro" id="IPR011598">
    <property type="entry name" value="bHLH_dom"/>
</dbReference>
<keyword evidence="4" id="KW-1185">Reference proteome</keyword>
<sequence length="705" mass="76674">MEHQPAMTWPEQIHENTLISAPGEDEFSNFLEFNMHFTDLEGHGPAHSQMQEQQHAMVPPTTTAPESAISSDHRSQSHQYATPIEGLAMDFGHGPVQSHGMSYSTPSMTPGFCAQDSSQQSANHHYMQGQPMIPPTPNSMELHGNAARYPQRVDENADMYDRYSRINEEQALYTPLVSPAMTPLESQFRVPEYTVPGEYFTPLTSPALEAQNTSSSNNGYPFHARQMSDVGFVATHAEMNHLPGTSAPPSPSIIRKTNRRRTSTTSRLPGRSKVKQSPSLRAQTQRNRGKPVPHSSEEFYNSLTHELSKPQNHDVRSLQVSSNEGSGQDSVSPEPLSEPLMPPPALPPPRQSPAFNPVAQSPGTAATPATLMRIQRSQHARDPLDQFTGQAQLEIHDEIMEDIALPEAAAPPIQPRPRVNRIETSLRTSTASPVLSAHGTPSLEPRSAAERTPASIAMSPCTVAMPSPSGPVPKRSDPSRSSISSRKRPSVSSTQASPQLRPKISPSIQPLMRSGEGECQSLSLETRHFKAFHANKISTVMSQDALYLASKSNYQHILDGTLPSGVSYPEALAENLSSKRTNHKLAEQGRRNRINSALKEIETLIPPDFVQARQAKEAALTGIKPADKEKEKASNQAISKASAVEMAIDYIKALKKSLDDTTEKLAATEAKLAGTTLDDKSADTPAAVTGKEVNGTGHDSANETS</sequence>
<feature type="region of interest" description="Disordered" evidence="1">
    <location>
        <begin position="240"/>
        <end position="382"/>
    </location>
</feature>
<feature type="region of interest" description="Disordered" evidence="1">
    <location>
        <begin position="40"/>
        <end position="73"/>
    </location>
</feature>
<evidence type="ECO:0000313" key="4">
    <source>
        <dbReference type="Proteomes" id="UP001147746"/>
    </source>
</evidence>
<reference evidence="3" key="1">
    <citation type="submission" date="2022-12" db="EMBL/GenBank/DDBJ databases">
        <authorList>
            <person name="Petersen C."/>
        </authorList>
    </citation>
    <scope>NUCLEOTIDE SEQUENCE</scope>
    <source>
        <strain evidence="3">IBT 21472</strain>
    </source>
</reference>
<organism evidence="3 4">
    <name type="scientific">Penicillium atrosanguineum</name>
    <dbReference type="NCBI Taxonomy" id="1132637"/>
    <lineage>
        <taxon>Eukaryota</taxon>
        <taxon>Fungi</taxon>
        <taxon>Dikarya</taxon>
        <taxon>Ascomycota</taxon>
        <taxon>Pezizomycotina</taxon>
        <taxon>Eurotiomycetes</taxon>
        <taxon>Eurotiomycetidae</taxon>
        <taxon>Eurotiales</taxon>
        <taxon>Aspergillaceae</taxon>
        <taxon>Penicillium</taxon>
    </lineage>
</organism>
<feature type="compositionally biased region" description="Polar residues" evidence="1">
    <location>
        <begin position="422"/>
        <end position="433"/>
    </location>
</feature>
<feature type="compositionally biased region" description="Polar residues" evidence="1">
    <location>
        <begin position="275"/>
        <end position="286"/>
    </location>
</feature>
<evidence type="ECO:0000256" key="1">
    <source>
        <dbReference type="SAM" id="MobiDB-lite"/>
    </source>
</evidence>
<proteinExistence type="predicted"/>
<feature type="compositionally biased region" description="Polar residues" evidence="1">
    <location>
        <begin position="318"/>
        <end position="331"/>
    </location>
</feature>
<feature type="compositionally biased region" description="Pro residues" evidence="1">
    <location>
        <begin position="340"/>
        <end position="351"/>
    </location>
</feature>
<feature type="compositionally biased region" description="Polar residues" evidence="1">
    <location>
        <begin position="48"/>
        <end position="70"/>
    </location>
</feature>
<comment type="caution">
    <text evidence="3">The sequence shown here is derived from an EMBL/GenBank/DDBJ whole genome shotgun (WGS) entry which is preliminary data.</text>
</comment>
<name>A0A9W9U9X4_9EURO</name>
<gene>
    <name evidence="3" type="ORF">N7476_002679</name>
</gene>
<evidence type="ECO:0000259" key="2">
    <source>
        <dbReference type="PROSITE" id="PS50888"/>
    </source>
</evidence>
<dbReference type="Gene3D" id="4.10.280.10">
    <property type="entry name" value="Helix-loop-helix DNA-binding domain"/>
    <property type="match status" value="1"/>
</dbReference>